<evidence type="ECO:0000313" key="2">
    <source>
        <dbReference type="EMBL" id="CAG6672657.1"/>
    </source>
</evidence>
<dbReference type="PANTHER" id="PTHR47027">
    <property type="entry name" value="REVERSE TRANSCRIPTASE DOMAIN-CONTAINING PROTEIN"/>
    <property type="match status" value="1"/>
</dbReference>
<dbReference type="EMBL" id="HBUF01229137">
    <property type="protein sequence ID" value="CAG6672658.1"/>
    <property type="molecule type" value="Transcribed_RNA"/>
</dbReference>
<reference evidence="2" key="1">
    <citation type="submission" date="2021-05" db="EMBL/GenBank/DDBJ databases">
        <authorList>
            <person name="Alioto T."/>
            <person name="Alioto T."/>
            <person name="Gomez Garrido J."/>
        </authorList>
    </citation>
    <scope>NUCLEOTIDE SEQUENCE</scope>
</reference>
<dbReference type="PANTHER" id="PTHR47027:SF20">
    <property type="entry name" value="REVERSE TRANSCRIPTASE-LIKE PROTEIN WITH RNA-DIRECTED DNA POLYMERASE DOMAIN"/>
    <property type="match status" value="1"/>
</dbReference>
<name>A0A8D8SUP8_9HEMI</name>
<evidence type="ECO:0008006" key="3">
    <source>
        <dbReference type="Google" id="ProtNLM"/>
    </source>
</evidence>
<dbReference type="AlphaFoldDB" id="A0A8D8SUP8"/>
<feature type="compositionally biased region" description="Polar residues" evidence="1">
    <location>
        <begin position="123"/>
        <end position="136"/>
    </location>
</feature>
<organism evidence="2">
    <name type="scientific">Cacopsylla melanoneura</name>
    <dbReference type="NCBI Taxonomy" id="428564"/>
    <lineage>
        <taxon>Eukaryota</taxon>
        <taxon>Metazoa</taxon>
        <taxon>Ecdysozoa</taxon>
        <taxon>Arthropoda</taxon>
        <taxon>Hexapoda</taxon>
        <taxon>Insecta</taxon>
        <taxon>Pterygota</taxon>
        <taxon>Neoptera</taxon>
        <taxon>Paraneoptera</taxon>
        <taxon>Hemiptera</taxon>
        <taxon>Sternorrhyncha</taxon>
        <taxon>Psylloidea</taxon>
        <taxon>Psyllidae</taxon>
        <taxon>Psyllinae</taxon>
        <taxon>Cacopsylla</taxon>
    </lineage>
</organism>
<evidence type="ECO:0000256" key="1">
    <source>
        <dbReference type="SAM" id="MobiDB-lite"/>
    </source>
</evidence>
<proteinExistence type="predicted"/>
<accession>A0A8D8SUP8</accession>
<feature type="region of interest" description="Disordered" evidence="1">
    <location>
        <begin position="116"/>
        <end position="136"/>
    </location>
</feature>
<dbReference type="EMBL" id="HBUF01229136">
    <property type="protein sequence ID" value="CAG6672657.1"/>
    <property type="molecule type" value="Transcribed_RNA"/>
</dbReference>
<protein>
    <recommendedName>
        <fullName evidence="3">Reverse transcriptase domain-containing protein</fullName>
    </recommendedName>
</protein>
<sequence>MSSVLKSHNLTLDTKTRLLKCYVFSVLLYGVETWTLTEATTNKLKAFELWLYRRMLRISWTQKITNAEVLNRMNKKAELVNIIKARKLQYLGHIMRNEHIGTICFNESCKGTGDNPALKNHGEQLNPNNPKHQPKK</sequence>